<evidence type="ECO:0000313" key="2">
    <source>
        <dbReference type="Proteomes" id="UP000008889"/>
    </source>
</evidence>
<dbReference type="Pfam" id="PF07381">
    <property type="entry name" value="EarA"/>
    <property type="match status" value="1"/>
</dbReference>
<evidence type="ECO:0008006" key="3">
    <source>
        <dbReference type="Google" id="ProtNLM"/>
    </source>
</evidence>
<organism evidence="2">
    <name type="scientific">Methanococcus maripaludis X1</name>
    <dbReference type="NCBI Taxonomy" id="1053692"/>
    <lineage>
        <taxon>Archaea</taxon>
        <taxon>Methanobacteriati</taxon>
        <taxon>Methanobacteriota</taxon>
        <taxon>Methanomada group</taxon>
        <taxon>Methanococci</taxon>
        <taxon>Methanococcales</taxon>
        <taxon>Methanococcaceae</taxon>
        <taxon>Methanococcus</taxon>
    </lineage>
</organism>
<dbReference type="AlphaFoldDB" id="G0H478"/>
<gene>
    <name evidence="1" type="ORF">GYY_09465</name>
</gene>
<dbReference type="KEGG" id="mmd:GYY_09465"/>
<accession>G0H478</accession>
<dbReference type="InterPro" id="IPR010863">
    <property type="entry name" value="EarA-like"/>
</dbReference>
<dbReference type="PATRIC" id="fig|1053692.7.peg.1888"/>
<protein>
    <recommendedName>
        <fullName evidence="3">ArnR1-like winged helix-turn-helix domain-containing protein</fullName>
    </recommendedName>
</protein>
<dbReference type="HOGENOM" id="CLU_3282854_0_0_2"/>
<dbReference type="EMBL" id="CP002913">
    <property type="protein sequence ID" value="AEK20738.1"/>
    <property type="molecule type" value="Genomic_DNA"/>
</dbReference>
<reference evidence="1 2" key="1">
    <citation type="journal article" date="2011" name="J. Bacteriol.">
        <title>Complete Genome Sequence of a Nonculturable Methanococcus maripaludis Strain Extracted in a Metagenomic Survey of Petroleum Reservoir Fluids.</title>
        <authorList>
            <person name="Wang X."/>
            <person name="Greenfield P."/>
            <person name="Li D."/>
            <person name="Hendry P."/>
            <person name="Volk H."/>
            <person name="Sutherland T.D."/>
        </authorList>
    </citation>
    <scope>NUCLEOTIDE SEQUENCE [LARGE SCALE GENOMIC DNA]</scope>
    <source>
        <strain evidence="1 2">X1</strain>
    </source>
</reference>
<proteinExistence type="predicted"/>
<dbReference type="Proteomes" id="UP000008889">
    <property type="component" value="Chromosome"/>
</dbReference>
<name>G0H478_METMI</name>
<sequence length="40" mass="4623">MIELGLVNCDGKEGMKIYQMTTYGKTVVEYLKDYDSADNW</sequence>
<evidence type="ECO:0000313" key="1">
    <source>
        <dbReference type="EMBL" id="AEK20738.1"/>
    </source>
</evidence>